<dbReference type="GO" id="GO:0009425">
    <property type="term" value="C:bacterial-type flagellum basal body"/>
    <property type="evidence" value="ECO:0007669"/>
    <property type="project" value="InterPro"/>
</dbReference>
<dbReference type="AlphaFoldDB" id="A0A6M1RK94"/>
<name>A0A6M1RK94_9BACT</name>
<comment type="function">
    <text evidence="1 10">Controls the rotational direction of flagella during chemotaxis.</text>
</comment>
<feature type="region of interest" description="Disordered" evidence="11">
    <location>
        <begin position="1"/>
        <end position="23"/>
    </location>
</feature>
<feature type="compositionally biased region" description="Low complexity" evidence="11">
    <location>
        <begin position="8"/>
        <end position="23"/>
    </location>
</feature>
<keyword evidence="4 10" id="KW-1003">Cell membrane</keyword>
<organism evidence="12 13">
    <name type="scientific">Limisphaera ngatamarikiensis</name>
    <dbReference type="NCBI Taxonomy" id="1324935"/>
    <lineage>
        <taxon>Bacteria</taxon>
        <taxon>Pseudomonadati</taxon>
        <taxon>Verrucomicrobiota</taxon>
        <taxon>Verrucomicrobiia</taxon>
        <taxon>Limisphaerales</taxon>
        <taxon>Limisphaeraceae</taxon>
        <taxon>Limisphaera</taxon>
    </lineage>
</organism>
<dbReference type="PANTHER" id="PTHR35091:SF2">
    <property type="entry name" value="FLAGELLAR PROTEIN FLIL"/>
    <property type="match status" value="1"/>
</dbReference>
<keyword evidence="5 10" id="KW-0145">Chemotaxis</keyword>
<comment type="similarity">
    <text evidence="3 10">Belongs to the FliL family.</text>
</comment>
<keyword evidence="8 10" id="KW-1133">Transmembrane helix</keyword>
<dbReference type="Pfam" id="PF03748">
    <property type="entry name" value="FliL"/>
    <property type="match status" value="1"/>
</dbReference>
<dbReference type="GO" id="GO:0071978">
    <property type="term" value="P:bacterial-type flagellum-dependent swarming motility"/>
    <property type="evidence" value="ECO:0007669"/>
    <property type="project" value="TreeGrafter"/>
</dbReference>
<evidence type="ECO:0000256" key="1">
    <source>
        <dbReference type="ARBA" id="ARBA00002254"/>
    </source>
</evidence>
<dbReference type="GO" id="GO:0005886">
    <property type="term" value="C:plasma membrane"/>
    <property type="evidence" value="ECO:0007669"/>
    <property type="project" value="UniProtKB-SubCell"/>
</dbReference>
<evidence type="ECO:0000256" key="2">
    <source>
        <dbReference type="ARBA" id="ARBA00004162"/>
    </source>
</evidence>
<evidence type="ECO:0000256" key="11">
    <source>
        <dbReference type="SAM" id="MobiDB-lite"/>
    </source>
</evidence>
<keyword evidence="6 10" id="KW-0812">Transmembrane</keyword>
<dbReference type="RefSeq" id="WP_165105115.1">
    <property type="nucleotide sequence ID" value="NZ_JAAKYA010000004.1"/>
</dbReference>
<gene>
    <name evidence="12" type="ORF">G4L39_00560</name>
</gene>
<keyword evidence="9 10" id="KW-0472">Membrane</keyword>
<accession>A0A6M1RK94</accession>
<proteinExistence type="inferred from homology"/>
<protein>
    <recommendedName>
        <fullName evidence="10">Flagellar protein FliL</fullName>
    </recommendedName>
</protein>
<dbReference type="GO" id="GO:0006935">
    <property type="term" value="P:chemotaxis"/>
    <property type="evidence" value="ECO:0007669"/>
    <property type="project" value="UniProtKB-KW"/>
</dbReference>
<dbReference type="EMBL" id="JAAKYA010000004">
    <property type="protein sequence ID" value="NGO37897.1"/>
    <property type="molecule type" value="Genomic_DNA"/>
</dbReference>
<evidence type="ECO:0000256" key="9">
    <source>
        <dbReference type="ARBA" id="ARBA00023136"/>
    </source>
</evidence>
<keyword evidence="13" id="KW-1185">Reference proteome</keyword>
<evidence type="ECO:0000256" key="6">
    <source>
        <dbReference type="ARBA" id="ARBA00022692"/>
    </source>
</evidence>
<sequence length="180" mass="19399">MAERTEGMPEAAGAGEETARSAATGGGGLQAWLPLIVVVVLMPVLAWAMTSYVLVPQLQKKLGLAPAAEQTESQGPKKEGPRESVQMNKLLVNVAGTMGSRYLLVSLSAVSRHPKFREKMQEHDAQLRDVACGILATKTLADLEKPGARNLVRTELINAFNNVLGEAMVEEIYLTEFAIQ</sequence>
<evidence type="ECO:0000313" key="12">
    <source>
        <dbReference type="EMBL" id="NGO37897.1"/>
    </source>
</evidence>
<keyword evidence="7 10" id="KW-0283">Flagellar rotation</keyword>
<feature type="transmembrane region" description="Helical" evidence="10">
    <location>
        <begin position="31"/>
        <end position="55"/>
    </location>
</feature>
<dbReference type="PANTHER" id="PTHR35091">
    <property type="entry name" value="FLAGELLAR PROTEIN FLIL"/>
    <property type="match status" value="1"/>
</dbReference>
<reference evidence="12 13" key="1">
    <citation type="submission" date="2020-02" db="EMBL/GenBank/DDBJ databases">
        <title>Draft genome sequence of Limisphaera ngatamarikiensis NGM72.4T, a thermophilic Verrucomicrobia grouped in subdivision 3.</title>
        <authorList>
            <person name="Carere C.R."/>
            <person name="Steen J."/>
            <person name="Hugenholtz P."/>
            <person name="Stott M.B."/>
        </authorList>
    </citation>
    <scope>NUCLEOTIDE SEQUENCE [LARGE SCALE GENOMIC DNA]</scope>
    <source>
        <strain evidence="12 13">NGM72.4</strain>
    </source>
</reference>
<dbReference type="InterPro" id="IPR005503">
    <property type="entry name" value="FliL"/>
</dbReference>
<comment type="caution">
    <text evidence="12">The sequence shown here is derived from an EMBL/GenBank/DDBJ whole genome shotgun (WGS) entry which is preliminary data.</text>
</comment>
<evidence type="ECO:0000256" key="3">
    <source>
        <dbReference type="ARBA" id="ARBA00008281"/>
    </source>
</evidence>
<evidence type="ECO:0000256" key="10">
    <source>
        <dbReference type="RuleBase" id="RU364125"/>
    </source>
</evidence>
<dbReference type="Proteomes" id="UP000477311">
    <property type="component" value="Unassembled WGS sequence"/>
</dbReference>
<evidence type="ECO:0000256" key="4">
    <source>
        <dbReference type="ARBA" id="ARBA00022475"/>
    </source>
</evidence>
<evidence type="ECO:0000256" key="7">
    <source>
        <dbReference type="ARBA" id="ARBA00022779"/>
    </source>
</evidence>
<comment type="subcellular location">
    <subcellularLocation>
        <location evidence="2">Cell membrane</location>
        <topology evidence="2">Single-pass membrane protein</topology>
    </subcellularLocation>
</comment>
<evidence type="ECO:0000256" key="5">
    <source>
        <dbReference type="ARBA" id="ARBA00022500"/>
    </source>
</evidence>
<evidence type="ECO:0000313" key="13">
    <source>
        <dbReference type="Proteomes" id="UP000477311"/>
    </source>
</evidence>
<evidence type="ECO:0000256" key="8">
    <source>
        <dbReference type="ARBA" id="ARBA00022989"/>
    </source>
</evidence>